<dbReference type="Gene3D" id="2.60.120.370">
    <property type="entry name" value="YhcH/YjgK/YiaL"/>
    <property type="match status" value="1"/>
</dbReference>
<dbReference type="PANTHER" id="PTHR34986">
    <property type="entry name" value="EVOLVED BETA-GALACTOSIDASE SUBUNIT BETA"/>
    <property type="match status" value="1"/>
</dbReference>
<dbReference type="Proteomes" id="UP000503483">
    <property type="component" value="Chromosome"/>
</dbReference>
<accession>A0A6M8EUX7</accession>
<evidence type="ECO:0000313" key="1">
    <source>
        <dbReference type="EMBL" id="QKE28277.1"/>
    </source>
</evidence>
<name>A0A6M8EUX7_9BACT</name>
<dbReference type="InterPro" id="IPR037012">
    <property type="entry name" value="NanQ/TabA/YiaL_sf"/>
</dbReference>
<dbReference type="SUPFAM" id="SSF51197">
    <property type="entry name" value="Clavaminate synthase-like"/>
    <property type="match status" value="1"/>
</dbReference>
<dbReference type="GO" id="GO:0005829">
    <property type="term" value="C:cytosol"/>
    <property type="evidence" value="ECO:0007669"/>
    <property type="project" value="TreeGrafter"/>
</dbReference>
<sequence length="164" mass="19131">MAIFGTIETVKAQINNPSFEKALLYIDKLQDKNSDEYKSLLNIELDECNKIVLDEHCFVLEQAYISKNKEDCFFESHRKYIDIQYIFEGEEIMEVENLSNLQVTTAYKEDLDYAKYSQSKDSSILKIRKNELAIFFPQDAHMPCIRLDENKKVIKAVLKISVNS</sequence>
<evidence type="ECO:0000313" key="2">
    <source>
        <dbReference type="Proteomes" id="UP000503483"/>
    </source>
</evidence>
<dbReference type="EMBL" id="CP042652">
    <property type="protein sequence ID" value="QKE28277.1"/>
    <property type="molecule type" value="Genomic_DNA"/>
</dbReference>
<gene>
    <name evidence="1" type="ORF">AACT_1087</name>
</gene>
<dbReference type="KEGG" id="paco:AACT_1087"/>
<organism evidence="1 2">
    <name type="scientific">Arcobacter acticola</name>
    <dbReference type="NCBI Taxonomy" id="1849015"/>
    <lineage>
        <taxon>Bacteria</taxon>
        <taxon>Pseudomonadati</taxon>
        <taxon>Campylobacterota</taxon>
        <taxon>Epsilonproteobacteria</taxon>
        <taxon>Campylobacterales</taxon>
        <taxon>Arcobacteraceae</taxon>
        <taxon>Arcobacter</taxon>
    </lineage>
</organism>
<dbReference type="AlphaFoldDB" id="A0A6M8EUX7"/>
<keyword evidence="2" id="KW-1185">Reference proteome</keyword>
<reference evidence="1 2" key="1">
    <citation type="submission" date="2019-08" db="EMBL/GenBank/DDBJ databases">
        <title>Complete genome sequence of Arcobacter acticola.</title>
        <authorList>
            <person name="Miller W."/>
        </authorList>
    </citation>
    <scope>NUCLEOTIDE SEQUENCE [LARGE SCALE GENOMIC DNA]</scope>
    <source>
        <strain evidence="1 2">KCTC 52212</strain>
    </source>
</reference>
<dbReference type="InterPro" id="IPR004375">
    <property type="entry name" value="NanQ/TabA/YiaL"/>
</dbReference>
<dbReference type="Pfam" id="PF04074">
    <property type="entry name" value="DUF386"/>
    <property type="match status" value="1"/>
</dbReference>
<dbReference type="PANTHER" id="PTHR34986:SF1">
    <property type="entry name" value="PROTEIN YIAL"/>
    <property type="match status" value="1"/>
</dbReference>
<dbReference type="RefSeq" id="WP_172125714.1">
    <property type="nucleotide sequence ID" value="NZ_CP042652.1"/>
</dbReference>
<protein>
    <submittedName>
        <fullName evidence="1">DUF386 domain-containing protein</fullName>
    </submittedName>
</protein>
<dbReference type="NCBIfam" id="TIGR00022">
    <property type="entry name" value="YhcH/YjgK/YiaL family protein"/>
    <property type="match status" value="1"/>
</dbReference>
<proteinExistence type="predicted"/>